<dbReference type="InterPro" id="IPR011767">
    <property type="entry name" value="GLR_AS"/>
</dbReference>
<dbReference type="EMBL" id="HBIE01012121">
    <property type="protein sequence ID" value="CAE0308749.1"/>
    <property type="molecule type" value="Transcribed_RNA"/>
</dbReference>
<reference evidence="7" key="1">
    <citation type="submission" date="2021-01" db="EMBL/GenBank/DDBJ databases">
        <authorList>
            <person name="Corre E."/>
            <person name="Pelletier E."/>
            <person name="Niang G."/>
            <person name="Scheremetjew M."/>
            <person name="Finn R."/>
            <person name="Kale V."/>
            <person name="Holt S."/>
            <person name="Cochrane G."/>
            <person name="Meng A."/>
            <person name="Brown T."/>
            <person name="Cohen L."/>
        </authorList>
    </citation>
    <scope>NUCLEOTIDE SEQUENCE</scope>
    <source>
        <strain evidence="7">Fehren 1</strain>
    </source>
</reference>
<dbReference type="PROSITE" id="PS00195">
    <property type="entry name" value="GLUTAREDOXIN_1"/>
    <property type="match status" value="1"/>
</dbReference>
<comment type="similarity">
    <text evidence="1">Belongs to the glutaredoxin family.</text>
</comment>
<sequence>MSYPPMKRIIEDASTAANGESATDKIKAMFSSVCKPAYSARLAEIIAEKQATVFSTTYCPYCNKAKKLLDKNEVAYTEVMLDEISGVDQMEVANCIYGDDRRFVPFIYLNQERLGSYGELFNLDKAGTLKPMPAKQ</sequence>
<name>A0A7S3MKG5_9SPIT</name>
<feature type="domain" description="Glutaredoxin" evidence="6">
    <location>
        <begin position="52"/>
        <end position="112"/>
    </location>
</feature>
<dbReference type="Gene3D" id="3.40.30.10">
    <property type="entry name" value="Glutaredoxin"/>
    <property type="match status" value="1"/>
</dbReference>
<dbReference type="PROSITE" id="PS51354">
    <property type="entry name" value="GLUTAREDOXIN_2"/>
    <property type="match status" value="1"/>
</dbReference>
<dbReference type="Pfam" id="PF00462">
    <property type="entry name" value="Glutaredoxin"/>
    <property type="match status" value="1"/>
</dbReference>
<dbReference type="InterPro" id="IPR014025">
    <property type="entry name" value="Glutaredoxin_subgr"/>
</dbReference>
<dbReference type="AlphaFoldDB" id="A0A7S3MKG5"/>
<dbReference type="PANTHER" id="PTHR46679">
    <property type="match status" value="1"/>
</dbReference>
<dbReference type="SUPFAM" id="SSF52833">
    <property type="entry name" value="Thioredoxin-like"/>
    <property type="match status" value="1"/>
</dbReference>
<dbReference type="PRINTS" id="PR00160">
    <property type="entry name" value="GLUTAREDOXIN"/>
</dbReference>
<dbReference type="GO" id="GO:0015035">
    <property type="term" value="F:protein-disulfide reductase activity"/>
    <property type="evidence" value="ECO:0007669"/>
    <property type="project" value="TreeGrafter"/>
</dbReference>
<evidence type="ECO:0000259" key="6">
    <source>
        <dbReference type="Pfam" id="PF00462"/>
    </source>
</evidence>
<keyword evidence="3" id="KW-0249">Electron transport</keyword>
<evidence type="ECO:0000256" key="5">
    <source>
        <dbReference type="ARBA" id="ARBA00023284"/>
    </source>
</evidence>
<evidence type="ECO:0000256" key="3">
    <source>
        <dbReference type="ARBA" id="ARBA00022982"/>
    </source>
</evidence>
<evidence type="ECO:0000256" key="4">
    <source>
        <dbReference type="ARBA" id="ARBA00023157"/>
    </source>
</evidence>
<accession>A0A7S3MKG5</accession>
<keyword evidence="4" id="KW-1015">Disulfide bond</keyword>
<protein>
    <recommendedName>
        <fullName evidence="6">Glutaredoxin domain-containing protein</fullName>
    </recommendedName>
</protein>
<proteinExistence type="inferred from homology"/>
<dbReference type="InterPro" id="IPR036249">
    <property type="entry name" value="Thioredoxin-like_sf"/>
</dbReference>
<keyword evidence="2" id="KW-0813">Transport</keyword>
<evidence type="ECO:0000256" key="2">
    <source>
        <dbReference type="ARBA" id="ARBA00022448"/>
    </source>
</evidence>
<evidence type="ECO:0000256" key="1">
    <source>
        <dbReference type="ARBA" id="ARBA00007787"/>
    </source>
</evidence>
<evidence type="ECO:0000313" key="7">
    <source>
        <dbReference type="EMBL" id="CAE0308749.1"/>
    </source>
</evidence>
<dbReference type="PANTHER" id="PTHR46679:SF1">
    <property type="entry name" value="GLUTAREDOXIN-2, MITOCHONDRIAL"/>
    <property type="match status" value="1"/>
</dbReference>
<organism evidence="7">
    <name type="scientific">Favella ehrenbergii</name>
    <dbReference type="NCBI Taxonomy" id="182087"/>
    <lineage>
        <taxon>Eukaryota</taxon>
        <taxon>Sar</taxon>
        <taxon>Alveolata</taxon>
        <taxon>Ciliophora</taxon>
        <taxon>Intramacronucleata</taxon>
        <taxon>Spirotrichea</taxon>
        <taxon>Choreotrichia</taxon>
        <taxon>Tintinnida</taxon>
        <taxon>Xystonellidae</taxon>
        <taxon>Favella</taxon>
    </lineage>
</organism>
<gene>
    <name evidence="7" type="ORF">FEHR0123_LOCUS3660</name>
</gene>
<dbReference type="GO" id="GO:0005739">
    <property type="term" value="C:mitochondrion"/>
    <property type="evidence" value="ECO:0007669"/>
    <property type="project" value="TreeGrafter"/>
</dbReference>
<dbReference type="InterPro" id="IPR002109">
    <property type="entry name" value="Glutaredoxin"/>
</dbReference>
<keyword evidence="5" id="KW-0676">Redox-active center</keyword>